<proteinExistence type="predicted"/>
<evidence type="ECO:0000313" key="2">
    <source>
        <dbReference type="EMBL" id="EHK16899.1"/>
    </source>
</evidence>
<dbReference type="GeneID" id="25799043"/>
<dbReference type="eggNOG" id="ENOG502RA2U">
    <property type="taxonomic scope" value="Eukaryota"/>
</dbReference>
<sequence>MKTLSFAAVSVLVLGASALVPPAHPPADSGCCCCDISKNRIDCDRSIPASDCFCAQVVCPAGAPTFWHGTPTPTSRSTHPPPTPLPVYKQCCCCDPSISKIVCSLRPAEDCFCLAVACPPDAKTIFVKETPAPTS</sequence>
<dbReference type="OMA" id="CCCCDPS"/>
<accession>G9N9J0</accession>
<comment type="caution">
    <text evidence="2">The sequence shown here is derived from an EMBL/GenBank/DDBJ whole genome shotgun (WGS) entry which is preliminary data.</text>
</comment>
<dbReference type="EMBL" id="ABDF02000090">
    <property type="protein sequence ID" value="EHK16899.1"/>
    <property type="molecule type" value="Genomic_DNA"/>
</dbReference>
<keyword evidence="3" id="KW-1185">Reference proteome</keyword>
<gene>
    <name evidence="2" type="ORF">TRIVIDRAFT_92434</name>
</gene>
<dbReference type="InParanoid" id="G9N9J0"/>
<feature type="signal peptide" evidence="1">
    <location>
        <begin position="1"/>
        <end position="18"/>
    </location>
</feature>
<dbReference type="AlphaFoldDB" id="G9N9J0"/>
<reference evidence="2 3" key="1">
    <citation type="journal article" date="2011" name="Genome Biol.">
        <title>Comparative genome sequence analysis underscores mycoparasitism as the ancestral life style of Trichoderma.</title>
        <authorList>
            <person name="Kubicek C.P."/>
            <person name="Herrera-Estrella A."/>
            <person name="Seidl-Seiboth V."/>
            <person name="Martinez D.A."/>
            <person name="Druzhinina I.S."/>
            <person name="Thon M."/>
            <person name="Zeilinger S."/>
            <person name="Casas-Flores S."/>
            <person name="Horwitz B.A."/>
            <person name="Mukherjee P.K."/>
            <person name="Mukherjee M."/>
            <person name="Kredics L."/>
            <person name="Alcaraz L.D."/>
            <person name="Aerts A."/>
            <person name="Antal Z."/>
            <person name="Atanasova L."/>
            <person name="Cervantes-Badillo M.G."/>
            <person name="Challacombe J."/>
            <person name="Chertkov O."/>
            <person name="McCluskey K."/>
            <person name="Coulpier F."/>
            <person name="Deshpande N."/>
            <person name="von Doehren H."/>
            <person name="Ebbole D.J."/>
            <person name="Esquivel-Naranjo E.U."/>
            <person name="Fekete E."/>
            <person name="Flipphi M."/>
            <person name="Glaser F."/>
            <person name="Gomez-Rodriguez E.Y."/>
            <person name="Gruber S."/>
            <person name="Han C."/>
            <person name="Henrissat B."/>
            <person name="Hermosa R."/>
            <person name="Hernandez-Onate M."/>
            <person name="Karaffa L."/>
            <person name="Kosti I."/>
            <person name="Le Crom S."/>
            <person name="Lindquist E."/>
            <person name="Lucas S."/>
            <person name="Luebeck M."/>
            <person name="Luebeck P.S."/>
            <person name="Margeot A."/>
            <person name="Metz B."/>
            <person name="Misra M."/>
            <person name="Nevalainen H."/>
            <person name="Omann M."/>
            <person name="Packer N."/>
            <person name="Perrone G."/>
            <person name="Uresti-Rivera E.E."/>
            <person name="Salamov A."/>
            <person name="Schmoll M."/>
            <person name="Seiboth B."/>
            <person name="Shapiro H."/>
            <person name="Sukno S."/>
            <person name="Tamayo-Ramos J.A."/>
            <person name="Tisch D."/>
            <person name="Wiest A."/>
            <person name="Wilkinson H.H."/>
            <person name="Zhang M."/>
            <person name="Coutinho P.M."/>
            <person name="Kenerley C.M."/>
            <person name="Monte E."/>
            <person name="Baker S.E."/>
            <person name="Grigoriev I.V."/>
        </authorList>
    </citation>
    <scope>NUCLEOTIDE SEQUENCE [LARGE SCALE GENOMIC DNA]</scope>
    <source>
        <strain evidence="3">Gv29-8 / FGSC 10586</strain>
    </source>
</reference>
<organism evidence="2 3">
    <name type="scientific">Hypocrea virens (strain Gv29-8 / FGSC 10586)</name>
    <name type="common">Gliocladium virens</name>
    <name type="synonym">Trichoderma virens</name>
    <dbReference type="NCBI Taxonomy" id="413071"/>
    <lineage>
        <taxon>Eukaryota</taxon>
        <taxon>Fungi</taxon>
        <taxon>Dikarya</taxon>
        <taxon>Ascomycota</taxon>
        <taxon>Pezizomycotina</taxon>
        <taxon>Sordariomycetes</taxon>
        <taxon>Hypocreomycetidae</taxon>
        <taxon>Hypocreales</taxon>
        <taxon>Hypocreaceae</taxon>
        <taxon>Trichoderma</taxon>
    </lineage>
</organism>
<dbReference type="Proteomes" id="UP000007115">
    <property type="component" value="Unassembled WGS sequence"/>
</dbReference>
<dbReference type="RefSeq" id="XP_013951092.1">
    <property type="nucleotide sequence ID" value="XM_014095617.1"/>
</dbReference>
<evidence type="ECO:0008006" key="4">
    <source>
        <dbReference type="Google" id="ProtNLM"/>
    </source>
</evidence>
<name>G9N9J0_HYPVG</name>
<evidence type="ECO:0000313" key="3">
    <source>
        <dbReference type="Proteomes" id="UP000007115"/>
    </source>
</evidence>
<protein>
    <recommendedName>
        <fullName evidence="4">Hydrophobin</fullName>
    </recommendedName>
</protein>
<dbReference type="HOGENOM" id="CLU_1886050_0_0_1"/>
<keyword evidence="1" id="KW-0732">Signal</keyword>
<dbReference type="OrthoDB" id="4950117at2759"/>
<evidence type="ECO:0000256" key="1">
    <source>
        <dbReference type="SAM" id="SignalP"/>
    </source>
</evidence>
<dbReference type="STRING" id="413071.G9N9J0"/>
<feature type="chain" id="PRO_5003524710" description="Hydrophobin" evidence="1">
    <location>
        <begin position="19"/>
        <end position="135"/>
    </location>
</feature>
<dbReference type="VEuPathDB" id="FungiDB:TRIVIDRAFT_92434"/>